<dbReference type="InterPro" id="IPR034608">
    <property type="entry name" value="CCDC125"/>
</dbReference>
<feature type="coiled-coil region" evidence="1">
    <location>
        <begin position="304"/>
        <end position="331"/>
    </location>
</feature>
<accession>A0ABD3VT47</accession>
<protein>
    <submittedName>
        <fullName evidence="3">Uncharacterized protein</fullName>
    </submittedName>
</protein>
<dbReference type="PANTHER" id="PTHR28616:SF1">
    <property type="entry name" value="COILED-COIL DOMAIN-CONTAINING PROTEIN 125"/>
    <property type="match status" value="1"/>
</dbReference>
<dbReference type="Proteomes" id="UP001634394">
    <property type="component" value="Unassembled WGS sequence"/>
</dbReference>
<feature type="coiled-coil region" evidence="1">
    <location>
        <begin position="177"/>
        <end position="232"/>
    </location>
</feature>
<gene>
    <name evidence="3" type="ORF">ACJMK2_005543</name>
</gene>
<dbReference type="EMBL" id="JBJQND010000010">
    <property type="protein sequence ID" value="KAL3863813.1"/>
    <property type="molecule type" value="Genomic_DNA"/>
</dbReference>
<reference evidence="3 4" key="1">
    <citation type="submission" date="2024-11" db="EMBL/GenBank/DDBJ databases">
        <title>Chromosome-level genome assembly of the freshwater bivalve Anodonta woodiana.</title>
        <authorList>
            <person name="Chen X."/>
        </authorList>
    </citation>
    <scope>NUCLEOTIDE SEQUENCE [LARGE SCALE GENOMIC DNA]</scope>
    <source>
        <strain evidence="3">MN2024</strain>
        <tissue evidence="3">Gills</tissue>
    </source>
</reference>
<evidence type="ECO:0000256" key="2">
    <source>
        <dbReference type="SAM" id="MobiDB-lite"/>
    </source>
</evidence>
<feature type="compositionally biased region" description="Polar residues" evidence="2">
    <location>
        <begin position="106"/>
        <end position="123"/>
    </location>
</feature>
<feature type="region of interest" description="Disordered" evidence="2">
    <location>
        <begin position="95"/>
        <end position="124"/>
    </location>
</feature>
<sequence>MESLDPSDDVAECDLGLGHGLRPGGLLPGLTSDKETELSLSQAETGNVTREDTVDYFDSYSESFESSSEDEIQISLHQLVSSHYKRPSIEDELSYASDDDAERSDTASSRNQNTQNMSASCSEEQFPMYADVPYGTSIKQQKRLFNQSLNNIVKKHSSRKSTPSVQSEGSYKKKYYNEALKIKLMESLQEVSELKTELEVCRKKLNSKYEAIEIMRKQAEDAQIELVIQRKKSQENTVKLVQSQICYSGEGERKGTSSCFSALVVGDERQGTNPPASTMHQAKPQCNKKSAVSRDNYTRVCRENATLMATLEKKNEELKKLTAQKIALSRENDEILALLDVQERAKYEGSRSVSSSENYCTFSSTELAILGACRCRVREPDPCGCAHAAANLKKEITRLKDEIQVYKRRRDEAFLTVDAYRKAFDEQLQQNKTLTLQIANMLSSNPSKSAKVKSAFKWLIRALNDQEENEEEDLSRPICDGPQVDYPPQVHDAGTGSLTEKEIISHLTELLHEKKELIAHQKLAAQILGEQVKDLESKLAQNQYEDVF</sequence>
<dbReference type="PANTHER" id="PTHR28616">
    <property type="entry name" value="COILED-COIL DOMAIN-CONTAINING PROTEIN 125"/>
    <property type="match status" value="1"/>
</dbReference>
<comment type="caution">
    <text evidence="3">The sequence shown here is derived from an EMBL/GenBank/DDBJ whole genome shotgun (WGS) entry which is preliminary data.</text>
</comment>
<evidence type="ECO:0000313" key="3">
    <source>
        <dbReference type="EMBL" id="KAL3863813.1"/>
    </source>
</evidence>
<feature type="compositionally biased region" description="Gly residues" evidence="2">
    <location>
        <begin position="17"/>
        <end position="27"/>
    </location>
</feature>
<evidence type="ECO:0000256" key="1">
    <source>
        <dbReference type="SAM" id="Coils"/>
    </source>
</evidence>
<name>A0ABD3VT47_SINWO</name>
<organism evidence="3 4">
    <name type="scientific">Sinanodonta woodiana</name>
    <name type="common">Chinese pond mussel</name>
    <name type="synonym">Anodonta woodiana</name>
    <dbReference type="NCBI Taxonomy" id="1069815"/>
    <lineage>
        <taxon>Eukaryota</taxon>
        <taxon>Metazoa</taxon>
        <taxon>Spiralia</taxon>
        <taxon>Lophotrochozoa</taxon>
        <taxon>Mollusca</taxon>
        <taxon>Bivalvia</taxon>
        <taxon>Autobranchia</taxon>
        <taxon>Heteroconchia</taxon>
        <taxon>Palaeoheterodonta</taxon>
        <taxon>Unionida</taxon>
        <taxon>Unionoidea</taxon>
        <taxon>Unionidae</taxon>
        <taxon>Unioninae</taxon>
        <taxon>Sinanodonta</taxon>
    </lineage>
</organism>
<dbReference type="AlphaFoldDB" id="A0ABD3VT47"/>
<feature type="compositionally biased region" description="Polar residues" evidence="2">
    <location>
        <begin position="38"/>
        <end position="47"/>
    </location>
</feature>
<keyword evidence="4" id="KW-1185">Reference proteome</keyword>
<proteinExistence type="predicted"/>
<keyword evidence="1" id="KW-0175">Coiled coil</keyword>
<feature type="region of interest" description="Disordered" evidence="2">
    <location>
        <begin position="1"/>
        <end position="47"/>
    </location>
</feature>
<evidence type="ECO:0000313" key="4">
    <source>
        <dbReference type="Proteomes" id="UP001634394"/>
    </source>
</evidence>
<feature type="compositionally biased region" description="Acidic residues" evidence="2">
    <location>
        <begin position="1"/>
        <end position="12"/>
    </location>
</feature>